<keyword evidence="1" id="KW-0472">Membrane</keyword>
<gene>
    <name evidence="3" type="ORF">AQUCO_02700389v1</name>
</gene>
<dbReference type="Proteomes" id="UP000230069">
    <property type="component" value="Unassembled WGS sequence"/>
</dbReference>
<dbReference type="InParanoid" id="A0A2G5D6P1"/>
<protein>
    <recommendedName>
        <fullName evidence="5">Wall-associated receptor kinase C-terminal domain-containing protein</fullName>
    </recommendedName>
</protein>
<dbReference type="EMBL" id="KZ305044">
    <property type="protein sequence ID" value="PIA39174.1"/>
    <property type="molecule type" value="Genomic_DNA"/>
</dbReference>
<dbReference type="PANTHER" id="PTHR33355">
    <property type="entry name" value="WALL-ASSOCIATED RECEPTOR KINASE CARBOXY-TERMINAL PROTEIN-RELATED"/>
    <property type="match status" value="1"/>
</dbReference>
<name>A0A2G5D6P1_AQUCA</name>
<evidence type="ECO:0000313" key="3">
    <source>
        <dbReference type="EMBL" id="PIA39174.1"/>
    </source>
</evidence>
<feature type="chain" id="PRO_5013626530" description="Wall-associated receptor kinase C-terminal domain-containing protein" evidence="2">
    <location>
        <begin position="26"/>
        <end position="273"/>
    </location>
</feature>
<evidence type="ECO:0000256" key="1">
    <source>
        <dbReference type="SAM" id="Phobius"/>
    </source>
</evidence>
<keyword evidence="2" id="KW-0732">Signal</keyword>
<feature type="signal peptide" evidence="2">
    <location>
        <begin position="1"/>
        <end position="25"/>
    </location>
</feature>
<proteinExistence type="predicted"/>
<sequence>MQIMIKNTNLLYFLYLILYLYPCIAQPSTTSFCGKIRIQAPFSLQNTIESTPLSKILICKSQKVYFRTTLGLLQVSSIDYKAKTLTISHTSCSSSVHFISPSLLSAGFPSPSKLNSLLLFNCLSQRKPLSPVLHNCTTFYGCKTLSKKQDDQPSSCWIVHDLENLEVGFDPKDLKCSHYKRVYRDSASTASNFSEGFKLGTVISFDIPDHVPNVCDECTKPQGNCGVGLRCICHPKECRDKVISKGAPMRPYVGVFLYFLVSTILVISFTGYL</sequence>
<evidence type="ECO:0000313" key="4">
    <source>
        <dbReference type="Proteomes" id="UP000230069"/>
    </source>
</evidence>
<organism evidence="3 4">
    <name type="scientific">Aquilegia coerulea</name>
    <name type="common">Rocky mountain columbine</name>
    <dbReference type="NCBI Taxonomy" id="218851"/>
    <lineage>
        <taxon>Eukaryota</taxon>
        <taxon>Viridiplantae</taxon>
        <taxon>Streptophyta</taxon>
        <taxon>Embryophyta</taxon>
        <taxon>Tracheophyta</taxon>
        <taxon>Spermatophyta</taxon>
        <taxon>Magnoliopsida</taxon>
        <taxon>Ranunculales</taxon>
        <taxon>Ranunculaceae</taxon>
        <taxon>Thalictroideae</taxon>
        <taxon>Aquilegia</taxon>
    </lineage>
</organism>
<keyword evidence="1" id="KW-0812">Transmembrane</keyword>
<reference evidence="3 4" key="1">
    <citation type="submission" date="2017-09" db="EMBL/GenBank/DDBJ databases">
        <title>WGS assembly of Aquilegia coerulea Goldsmith.</title>
        <authorList>
            <person name="Hodges S."/>
            <person name="Kramer E."/>
            <person name="Nordborg M."/>
            <person name="Tomkins J."/>
            <person name="Borevitz J."/>
            <person name="Derieg N."/>
            <person name="Yan J."/>
            <person name="Mihaltcheva S."/>
            <person name="Hayes R.D."/>
            <person name="Rokhsar D."/>
        </authorList>
    </citation>
    <scope>NUCLEOTIDE SEQUENCE [LARGE SCALE GENOMIC DNA]</scope>
    <source>
        <strain evidence="4">cv. Goldsmith</strain>
    </source>
</reference>
<dbReference type="PANTHER" id="PTHR33355:SF11">
    <property type="entry name" value="WALL-ASSOCIATED RECEPTOR KINASE GALACTURONAN-BINDING DOMAIN-CONTAINING PROTEIN"/>
    <property type="match status" value="1"/>
</dbReference>
<evidence type="ECO:0008006" key="5">
    <source>
        <dbReference type="Google" id="ProtNLM"/>
    </source>
</evidence>
<dbReference type="OrthoDB" id="1870516at2759"/>
<dbReference type="AlphaFoldDB" id="A0A2G5D6P1"/>
<accession>A0A2G5D6P1</accession>
<keyword evidence="1" id="KW-1133">Transmembrane helix</keyword>
<dbReference type="STRING" id="218851.A0A2G5D6P1"/>
<feature type="transmembrane region" description="Helical" evidence="1">
    <location>
        <begin position="252"/>
        <end position="272"/>
    </location>
</feature>
<keyword evidence="4" id="KW-1185">Reference proteome</keyword>
<evidence type="ECO:0000256" key="2">
    <source>
        <dbReference type="SAM" id="SignalP"/>
    </source>
</evidence>